<protein>
    <recommendedName>
        <fullName evidence="1">Thioredoxin domain-containing protein</fullName>
    </recommendedName>
</protein>
<dbReference type="AlphaFoldDB" id="A0A381SGJ4"/>
<dbReference type="EMBL" id="UINC01003023">
    <property type="protein sequence ID" value="SVA02609.1"/>
    <property type="molecule type" value="Genomic_DNA"/>
</dbReference>
<accession>A0A381SGJ4</accession>
<reference evidence="2" key="1">
    <citation type="submission" date="2018-05" db="EMBL/GenBank/DDBJ databases">
        <authorList>
            <person name="Lanie J.A."/>
            <person name="Ng W.-L."/>
            <person name="Kazmierczak K.M."/>
            <person name="Andrzejewski T.M."/>
            <person name="Davidsen T.M."/>
            <person name="Wayne K.J."/>
            <person name="Tettelin H."/>
            <person name="Glass J.I."/>
            <person name="Rusch D."/>
            <person name="Podicherti R."/>
            <person name="Tsui H.-C.T."/>
            <person name="Winkler M.E."/>
        </authorList>
    </citation>
    <scope>NUCLEOTIDE SEQUENCE</scope>
</reference>
<evidence type="ECO:0000313" key="2">
    <source>
        <dbReference type="EMBL" id="SVA02609.1"/>
    </source>
</evidence>
<dbReference type="CDD" id="cd02966">
    <property type="entry name" value="TlpA_like_family"/>
    <property type="match status" value="1"/>
</dbReference>
<dbReference type="InterPro" id="IPR013766">
    <property type="entry name" value="Thioredoxin_domain"/>
</dbReference>
<feature type="domain" description="Thioredoxin" evidence="1">
    <location>
        <begin position="17"/>
        <end position="174"/>
    </location>
</feature>
<dbReference type="Gene3D" id="3.40.30.10">
    <property type="entry name" value="Glutaredoxin"/>
    <property type="match status" value="1"/>
</dbReference>
<dbReference type="PROSITE" id="PS51352">
    <property type="entry name" value="THIOREDOXIN_2"/>
    <property type="match status" value="1"/>
</dbReference>
<gene>
    <name evidence="2" type="ORF">METZ01_LOCUS55463</name>
</gene>
<feature type="non-terminal residue" evidence="2">
    <location>
        <position position="174"/>
    </location>
</feature>
<proteinExistence type="predicted"/>
<dbReference type="SUPFAM" id="SSF52833">
    <property type="entry name" value="Thioredoxin-like"/>
    <property type="match status" value="1"/>
</dbReference>
<sequence>MKKNHPHEYSEIESSSNVPLAQELNFSVSTLSGGQESLLGKYETEGFPKVLLISFMAEWCPNCHYEAPILNGIYSAWHNSGFDMTIVAEYSDLDAWEDRFMRTHGINIPYFLGELNEKNETLRDNIAHTRIRKLMNDQRVWGVPLHILIVYGNLKEACFVTGEFKPGALEQFLK</sequence>
<evidence type="ECO:0000259" key="1">
    <source>
        <dbReference type="PROSITE" id="PS51352"/>
    </source>
</evidence>
<dbReference type="InterPro" id="IPR036249">
    <property type="entry name" value="Thioredoxin-like_sf"/>
</dbReference>
<organism evidence="2">
    <name type="scientific">marine metagenome</name>
    <dbReference type="NCBI Taxonomy" id="408172"/>
    <lineage>
        <taxon>unclassified sequences</taxon>
        <taxon>metagenomes</taxon>
        <taxon>ecological metagenomes</taxon>
    </lineage>
</organism>
<name>A0A381SGJ4_9ZZZZ</name>